<accession>A0A370TNM3</accession>
<keyword evidence="3" id="KW-1185">Reference proteome</keyword>
<evidence type="ECO:0000313" key="3">
    <source>
        <dbReference type="Proteomes" id="UP000254866"/>
    </source>
</evidence>
<reference evidence="2 3" key="1">
    <citation type="journal article" date="2018" name="IMA Fungus">
        <title>IMA Genome-F 9: Draft genome sequence of Annulohypoxylon stygium, Aspergillus mulundensis, Berkeleyomyces basicola (syn. Thielaviopsis basicola), Ceratocystis smalleyi, two Cercospora beticola strains, Coleophoma cylindrospora, Fusarium fracticaudum, Phialophora cf. hyalina, and Morchella septimelata.</title>
        <authorList>
            <person name="Wingfield B.D."/>
            <person name="Bills G.F."/>
            <person name="Dong Y."/>
            <person name="Huang W."/>
            <person name="Nel W.J."/>
            <person name="Swalarsk-Parry B.S."/>
            <person name="Vaghefi N."/>
            <person name="Wilken P.M."/>
            <person name="An Z."/>
            <person name="de Beer Z.W."/>
            <person name="De Vos L."/>
            <person name="Chen L."/>
            <person name="Duong T.A."/>
            <person name="Gao Y."/>
            <person name="Hammerbacher A."/>
            <person name="Kikkert J.R."/>
            <person name="Li Y."/>
            <person name="Li H."/>
            <person name="Li K."/>
            <person name="Li Q."/>
            <person name="Liu X."/>
            <person name="Ma X."/>
            <person name="Naidoo K."/>
            <person name="Pethybridge S.J."/>
            <person name="Sun J."/>
            <person name="Steenkamp E.T."/>
            <person name="van der Nest M.A."/>
            <person name="van Wyk S."/>
            <person name="Wingfield M.J."/>
            <person name="Xiong C."/>
            <person name="Yue Q."/>
            <person name="Zhang X."/>
        </authorList>
    </citation>
    <scope>NUCLEOTIDE SEQUENCE [LARGE SCALE GENOMIC DNA]</scope>
    <source>
        <strain evidence="2 3">BP 5553</strain>
    </source>
</reference>
<evidence type="ECO:0000256" key="1">
    <source>
        <dbReference type="SAM" id="MobiDB-lite"/>
    </source>
</evidence>
<feature type="region of interest" description="Disordered" evidence="1">
    <location>
        <begin position="1"/>
        <end position="54"/>
    </location>
</feature>
<sequence>MPMPMPTRRRNSSDSDLGLQELVDTQRRDMSRLPSFPLRRRKPNEMRATENRSAQESLRLLPHRVFTTLAGLSRPEDVISPEDSNAVICDLLTAFAAVHLECDYYPRVRIESMFGPGRWLADPDEPFPETALASRRTMRCAGSMERPDAAGSYSARYEYAVDWA</sequence>
<dbReference type="AlphaFoldDB" id="A0A370TNM3"/>
<comment type="caution">
    <text evidence="2">The sequence shown here is derived from an EMBL/GenBank/DDBJ whole genome shotgun (WGS) entry which is preliminary data.</text>
</comment>
<dbReference type="RefSeq" id="XP_031869774.1">
    <property type="nucleotide sequence ID" value="XM_032013174.1"/>
</dbReference>
<dbReference type="GeneID" id="43597400"/>
<proteinExistence type="predicted"/>
<gene>
    <name evidence="2" type="ORF">BP5553_04551</name>
</gene>
<name>A0A370TNM3_9HELO</name>
<dbReference type="EMBL" id="NPIC01000003">
    <property type="protein sequence ID" value="RDL37118.1"/>
    <property type="molecule type" value="Genomic_DNA"/>
</dbReference>
<organism evidence="2 3">
    <name type="scientific">Venustampulla echinocandica</name>
    <dbReference type="NCBI Taxonomy" id="2656787"/>
    <lineage>
        <taxon>Eukaryota</taxon>
        <taxon>Fungi</taxon>
        <taxon>Dikarya</taxon>
        <taxon>Ascomycota</taxon>
        <taxon>Pezizomycotina</taxon>
        <taxon>Leotiomycetes</taxon>
        <taxon>Helotiales</taxon>
        <taxon>Pleuroascaceae</taxon>
        <taxon>Venustampulla</taxon>
    </lineage>
</organism>
<evidence type="ECO:0000313" key="2">
    <source>
        <dbReference type="EMBL" id="RDL37118.1"/>
    </source>
</evidence>
<dbReference type="Proteomes" id="UP000254866">
    <property type="component" value="Unassembled WGS sequence"/>
</dbReference>
<protein>
    <submittedName>
        <fullName evidence="2">Uncharacterized protein</fullName>
    </submittedName>
</protein>